<dbReference type="Pfam" id="PF02171">
    <property type="entry name" value="Piwi"/>
    <property type="match status" value="1"/>
</dbReference>
<dbReference type="InterPro" id="IPR012337">
    <property type="entry name" value="RNaseH-like_sf"/>
</dbReference>
<evidence type="ECO:0000259" key="1">
    <source>
        <dbReference type="PROSITE" id="PS50822"/>
    </source>
</evidence>
<dbReference type="Gene3D" id="3.30.420.10">
    <property type="entry name" value="Ribonuclease H-like superfamily/Ribonuclease H"/>
    <property type="match status" value="1"/>
</dbReference>
<reference evidence="3" key="1">
    <citation type="journal article" date="2006" name="Science">
        <title>Phytophthora genome sequences uncover evolutionary origins and mechanisms of pathogenesis.</title>
        <authorList>
            <person name="Tyler B.M."/>
            <person name="Tripathy S."/>
            <person name="Zhang X."/>
            <person name="Dehal P."/>
            <person name="Jiang R.H."/>
            <person name="Aerts A."/>
            <person name="Arredondo F.D."/>
            <person name="Baxter L."/>
            <person name="Bensasson D."/>
            <person name="Beynon J.L."/>
            <person name="Chapman J."/>
            <person name="Damasceno C.M."/>
            <person name="Dorrance A.E."/>
            <person name="Dou D."/>
            <person name="Dickerman A.W."/>
            <person name="Dubchak I.L."/>
            <person name="Garbelotto M."/>
            <person name="Gijzen M."/>
            <person name="Gordon S.G."/>
            <person name="Govers F."/>
            <person name="Grunwald N.J."/>
            <person name="Huang W."/>
            <person name="Ivors K.L."/>
            <person name="Jones R.W."/>
            <person name="Kamoun S."/>
            <person name="Krampis K."/>
            <person name="Lamour K.H."/>
            <person name="Lee M.K."/>
            <person name="McDonald W.H."/>
            <person name="Medina M."/>
            <person name="Meijer H.J."/>
            <person name="Nordberg E.K."/>
            <person name="Maclean D.J."/>
            <person name="Ospina-Giraldo M.D."/>
            <person name="Morris P.F."/>
            <person name="Phuntumart V."/>
            <person name="Putnam N.H."/>
            <person name="Rash S."/>
            <person name="Rose J.K."/>
            <person name="Sakihama Y."/>
            <person name="Salamov A.A."/>
            <person name="Savidor A."/>
            <person name="Scheuring C.F."/>
            <person name="Smith B.M."/>
            <person name="Sobral B.W."/>
            <person name="Terry A."/>
            <person name="Torto-Alalibo T.A."/>
            <person name="Win J."/>
            <person name="Xu Z."/>
            <person name="Zhang H."/>
            <person name="Grigoriev I.V."/>
            <person name="Rokhsar D.S."/>
            <person name="Boore J.L."/>
        </authorList>
    </citation>
    <scope>NUCLEOTIDE SEQUENCE [LARGE SCALE GENOMIC DNA]</scope>
    <source>
        <strain evidence="3">Pr102</strain>
    </source>
</reference>
<proteinExistence type="predicted"/>
<dbReference type="InParanoid" id="H3G527"/>
<name>H3G527_PHYRM</name>
<reference evidence="2" key="2">
    <citation type="submission" date="2015-06" db="UniProtKB">
        <authorList>
            <consortium name="EnsemblProtists"/>
        </authorList>
    </citation>
    <scope>IDENTIFICATION</scope>
    <source>
        <strain evidence="2">Pr102</strain>
    </source>
</reference>
<dbReference type="eggNOG" id="KOG1041">
    <property type="taxonomic scope" value="Eukaryota"/>
</dbReference>
<dbReference type="AlphaFoldDB" id="H3G527"/>
<dbReference type="EMBL" id="DS566104">
    <property type="status" value="NOT_ANNOTATED_CDS"/>
    <property type="molecule type" value="Genomic_DNA"/>
</dbReference>
<dbReference type="InterPro" id="IPR003165">
    <property type="entry name" value="Piwi"/>
</dbReference>
<dbReference type="PROSITE" id="PS50822">
    <property type="entry name" value="PIWI"/>
    <property type="match status" value="1"/>
</dbReference>
<keyword evidence="3" id="KW-1185">Reference proteome</keyword>
<dbReference type="SUPFAM" id="SSF53098">
    <property type="entry name" value="Ribonuclease H-like"/>
    <property type="match status" value="1"/>
</dbReference>
<dbReference type="STRING" id="164328.H3G527"/>
<sequence>YVARVVAQKASSDIQKLPHMLRELFLAFYKSTSRKPEHVIYHRDGVSEGQYYVILQAEMRALRKACKMISEGNTPSVTFTIVNKRHHARTFPVNQRDADCKGNAIHGTVVDSGVVNPHRFDFFLYGH</sequence>
<dbReference type="Proteomes" id="UP000005238">
    <property type="component" value="Unassembled WGS sequence"/>
</dbReference>
<accession>H3G527</accession>
<dbReference type="PANTHER" id="PTHR22891">
    <property type="entry name" value="EUKARYOTIC TRANSLATION INITIATION FACTOR 2C"/>
    <property type="match status" value="1"/>
</dbReference>
<organism evidence="2 3">
    <name type="scientific">Phytophthora ramorum</name>
    <name type="common">Sudden oak death agent</name>
    <dbReference type="NCBI Taxonomy" id="164328"/>
    <lineage>
        <taxon>Eukaryota</taxon>
        <taxon>Sar</taxon>
        <taxon>Stramenopiles</taxon>
        <taxon>Oomycota</taxon>
        <taxon>Peronosporomycetes</taxon>
        <taxon>Peronosporales</taxon>
        <taxon>Peronosporaceae</taxon>
        <taxon>Phytophthora</taxon>
    </lineage>
</organism>
<dbReference type="InterPro" id="IPR036397">
    <property type="entry name" value="RNaseH_sf"/>
</dbReference>
<dbReference type="HOGENOM" id="CLU_099308_0_0_1"/>
<protein>
    <recommendedName>
        <fullName evidence="1">Piwi domain-containing protein</fullName>
    </recommendedName>
</protein>
<dbReference type="EnsemblProtists" id="Phyra39453">
    <property type="protein sequence ID" value="Phyra39453"/>
    <property type="gene ID" value="Phyra39453"/>
</dbReference>
<evidence type="ECO:0000313" key="3">
    <source>
        <dbReference type="Proteomes" id="UP000005238"/>
    </source>
</evidence>
<evidence type="ECO:0000313" key="2">
    <source>
        <dbReference type="EnsemblProtists" id="Phyra39453"/>
    </source>
</evidence>
<feature type="domain" description="Piwi" evidence="1">
    <location>
        <begin position="1"/>
        <end position="127"/>
    </location>
</feature>
<dbReference type="VEuPathDB" id="FungiDB:KRP23_6385"/>
<dbReference type="GO" id="GO:0003676">
    <property type="term" value="F:nucleic acid binding"/>
    <property type="evidence" value="ECO:0007669"/>
    <property type="project" value="InterPro"/>
</dbReference>